<comment type="caution">
    <text evidence="4">The sequence shown here is derived from an EMBL/GenBank/DDBJ whole genome shotgun (WGS) entry which is preliminary data.</text>
</comment>
<dbReference type="Proteomes" id="UP001412067">
    <property type="component" value="Unassembled WGS sequence"/>
</dbReference>
<evidence type="ECO:0000256" key="1">
    <source>
        <dbReference type="ARBA" id="ARBA00006461"/>
    </source>
</evidence>
<dbReference type="PANTHER" id="PTHR22691:SF8">
    <property type="entry name" value="PROTEIN SPT2 HOMOLOG"/>
    <property type="match status" value="1"/>
</dbReference>
<evidence type="ECO:0000313" key="5">
    <source>
        <dbReference type="Proteomes" id="UP001412067"/>
    </source>
</evidence>
<dbReference type="PANTHER" id="PTHR22691">
    <property type="entry name" value="YEAST SPT2-RELATED"/>
    <property type="match status" value="1"/>
</dbReference>
<reference evidence="4 5" key="1">
    <citation type="journal article" date="2022" name="Nat. Plants">
        <title>Genomes of leafy and leafless Platanthera orchids illuminate the evolution of mycoheterotrophy.</title>
        <authorList>
            <person name="Li M.H."/>
            <person name="Liu K.W."/>
            <person name="Li Z."/>
            <person name="Lu H.C."/>
            <person name="Ye Q.L."/>
            <person name="Zhang D."/>
            <person name="Wang J.Y."/>
            <person name="Li Y.F."/>
            <person name="Zhong Z.M."/>
            <person name="Liu X."/>
            <person name="Yu X."/>
            <person name="Liu D.K."/>
            <person name="Tu X.D."/>
            <person name="Liu B."/>
            <person name="Hao Y."/>
            <person name="Liao X.Y."/>
            <person name="Jiang Y.T."/>
            <person name="Sun W.H."/>
            <person name="Chen J."/>
            <person name="Chen Y.Q."/>
            <person name="Ai Y."/>
            <person name="Zhai J.W."/>
            <person name="Wu S.S."/>
            <person name="Zhou Z."/>
            <person name="Hsiao Y.Y."/>
            <person name="Wu W.L."/>
            <person name="Chen Y.Y."/>
            <person name="Lin Y.F."/>
            <person name="Hsu J.L."/>
            <person name="Li C.Y."/>
            <person name="Wang Z.W."/>
            <person name="Zhao X."/>
            <person name="Zhong W.Y."/>
            <person name="Ma X.K."/>
            <person name="Ma L."/>
            <person name="Huang J."/>
            <person name="Chen G.Z."/>
            <person name="Huang M.Z."/>
            <person name="Huang L."/>
            <person name="Peng D.H."/>
            <person name="Luo Y.B."/>
            <person name="Zou S.Q."/>
            <person name="Chen S.P."/>
            <person name="Lan S."/>
            <person name="Tsai W.C."/>
            <person name="Van de Peer Y."/>
            <person name="Liu Z.J."/>
        </authorList>
    </citation>
    <scope>NUCLEOTIDE SEQUENCE [LARGE SCALE GENOMIC DNA]</scope>
    <source>
        <strain evidence="4">Lor288</strain>
    </source>
</reference>
<name>A0ABR2LDL0_9ASPA</name>
<evidence type="ECO:0000256" key="2">
    <source>
        <dbReference type="ARBA" id="ARBA00023054"/>
    </source>
</evidence>
<dbReference type="Pfam" id="PF08243">
    <property type="entry name" value="SPT2"/>
    <property type="match status" value="1"/>
</dbReference>
<evidence type="ECO:0000313" key="4">
    <source>
        <dbReference type="EMBL" id="KAK8938170.1"/>
    </source>
</evidence>
<protein>
    <submittedName>
        <fullName evidence="4">Uncharacterized protein</fullName>
    </submittedName>
</protein>
<dbReference type="EMBL" id="JBBWWR010000021">
    <property type="protein sequence ID" value="KAK8938170.1"/>
    <property type="molecule type" value="Genomic_DNA"/>
</dbReference>
<feature type="region of interest" description="Disordered" evidence="3">
    <location>
        <begin position="65"/>
        <end position="86"/>
    </location>
</feature>
<comment type="similarity">
    <text evidence="1">Belongs to the SPT2 family.</text>
</comment>
<organism evidence="4 5">
    <name type="scientific">Platanthera guangdongensis</name>
    <dbReference type="NCBI Taxonomy" id="2320717"/>
    <lineage>
        <taxon>Eukaryota</taxon>
        <taxon>Viridiplantae</taxon>
        <taxon>Streptophyta</taxon>
        <taxon>Embryophyta</taxon>
        <taxon>Tracheophyta</taxon>
        <taxon>Spermatophyta</taxon>
        <taxon>Magnoliopsida</taxon>
        <taxon>Liliopsida</taxon>
        <taxon>Asparagales</taxon>
        <taxon>Orchidaceae</taxon>
        <taxon>Orchidoideae</taxon>
        <taxon>Orchideae</taxon>
        <taxon>Orchidinae</taxon>
        <taxon>Platanthera</taxon>
    </lineage>
</organism>
<dbReference type="InterPro" id="IPR013256">
    <property type="entry name" value="Chromatin_SPT2"/>
</dbReference>
<evidence type="ECO:0000256" key="3">
    <source>
        <dbReference type="SAM" id="MobiDB-lite"/>
    </source>
</evidence>
<keyword evidence="2" id="KW-0175">Coiled coil</keyword>
<proteinExistence type="inferred from homology"/>
<sequence>MIRNMFRYNPSRYSGMDDVDDNDMEAGFSEIEQEELRRYLMTSKRTFATRKLFVSRDNTIAKDQYKGVSDGSHMSTSNAHKEPLDDPITTHYFSTDESSDEYQFRDEEAINLSNEVLQSSDSCMSKKNVKTLENDDTISKKVALDKGINEQISQHPPDTPINEIHEGVFRPNSILLHRNVTNTRKLPE</sequence>
<gene>
    <name evidence="4" type="ORF">KSP40_PGU009193</name>
</gene>
<accession>A0ABR2LDL0</accession>
<keyword evidence="5" id="KW-1185">Reference proteome</keyword>